<proteinExistence type="predicted"/>
<organism evidence="1">
    <name type="scientific">marine sediment metagenome</name>
    <dbReference type="NCBI Taxonomy" id="412755"/>
    <lineage>
        <taxon>unclassified sequences</taxon>
        <taxon>metagenomes</taxon>
        <taxon>ecological metagenomes</taxon>
    </lineage>
</organism>
<gene>
    <name evidence="1" type="ORF">LCGC14_0347540</name>
</gene>
<comment type="caution">
    <text evidence="1">The sequence shown here is derived from an EMBL/GenBank/DDBJ whole genome shotgun (WGS) entry which is preliminary data.</text>
</comment>
<reference evidence="1" key="1">
    <citation type="journal article" date="2015" name="Nature">
        <title>Complex archaea that bridge the gap between prokaryotes and eukaryotes.</title>
        <authorList>
            <person name="Spang A."/>
            <person name="Saw J.H."/>
            <person name="Jorgensen S.L."/>
            <person name="Zaremba-Niedzwiedzka K."/>
            <person name="Martijn J."/>
            <person name="Lind A.E."/>
            <person name="van Eijk R."/>
            <person name="Schleper C."/>
            <person name="Guy L."/>
            <person name="Ettema T.J."/>
        </authorList>
    </citation>
    <scope>NUCLEOTIDE SEQUENCE</scope>
</reference>
<name>A0A0F9TUP8_9ZZZZ</name>
<dbReference type="EMBL" id="LAZR01000258">
    <property type="protein sequence ID" value="KKN78687.1"/>
    <property type="molecule type" value="Genomic_DNA"/>
</dbReference>
<dbReference type="Gene3D" id="3.40.50.450">
    <property type="match status" value="1"/>
</dbReference>
<dbReference type="InterPro" id="IPR024755">
    <property type="entry name" value="cpYpsA"/>
</dbReference>
<evidence type="ECO:0000313" key="1">
    <source>
        <dbReference type="EMBL" id="KKN78687.1"/>
    </source>
</evidence>
<protein>
    <submittedName>
        <fullName evidence="1">Uncharacterized protein</fullName>
    </submittedName>
</protein>
<dbReference type="AlphaFoldDB" id="A0A0F9TUP8"/>
<dbReference type="Pfam" id="PF12694">
    <property type="entry name" value="cpYpsA"/>
    <property type="match status" value="1"/>
</dbReference>
<sequence length="203" mass="22396">MYPSKIISGGQTGADMAGLEAAAALELETGGTAPYNWMTEDGYKKPLLVSYGLVAGPYDPRTYPIRTKLNVQDSDGTLLTGNSSSPGSRLTRRYCIQEGKPWTENPTPENLRAWLRINAVHILNVAGNRESRNPGIFASTVKLLLETIDVLKSYDMVCLNCNARRNIELTEVYYQEEMDSGGILCTDCSITNQYLMVPFSSLQ</sequence>
<accession>A0A0F9TUP8</accession>